<dbReference type="InterPro" id="IPR000407">
    <property type="entry name" value="GDA1_CD39_NTPase"/>
</dbReference>
<evidence type="ECO:0000256" key="3">
    <source>
        <dbReference type="ARBA" id="ARBA00022801"/>
    </source>
</evidence>
<dbReference type="GO" id="GO:0009134">
    <property type="term" value="P:nucleoside diphosphate catabolic process"/>
    <property type="evidence" value="ECO:0007669"/>
    <property type="project" value="TreeGrafter"/>
</dbReference>
<dbReference type="CDD" id="cd24040">
    <property type="entry name" value="ASKHA_NBD_GDA1"/>
    <property type="match status" value="1"/>
</dbReference>
<dbReference type="Gene3D" id="3.30.420.150">
    <property type="entry name" value="Exopolyphosphatase. Domain 2"/>
    <property type="match status" value="1"/>
</dbReference>
<comment type="function">
    <text evidence="4">After transfer of sugars to endogenous macromolecular acceptors, the enzyme converts nucleoside diphosphates to nucleoside monophosphates which in turn exit the Golgi lumen in a coupled antiporter reaction, allowing entry of additional nucleotide sugar from the cytosol.</text>
</comment>
<dbReference type="GO" id="GO:0006487">
    <property type="term" value="P:protein N-linked glycosylation"/>
    <property type="evidence" value="ECO:0007669"/>
    <property type="project" value="TreeGrafter"/>
</dbReference>
<evidence type="ECO:0000256" key="4">
    <source>
        <dbReference type="ARBA" id="ARBA00037742"/>
    </source>
</evidence>
<comment type="similarity">
    <text evidence="2 8">Belongs to the GDA1/CD39 NTPase family.</text>
</comment>
<dbReference type="GO" id="GO:0005524">
    <property type="term" value="F:ATP binding"/>
    <property type="evidence" value="ECO:0007669"/>
    <property type="project" value="UniProtKB-KW"/>
</dbReference>
<dbReference type="GeneID" id="37267571"/>
<dbReference type="Gene3D" id="3.30.420.40">
    <property type="match status" value="1"/>
</dbReference>
<feature type="active site" description="Proton acceptor" evidence="6">
    <location>
        <position position="191"/>
    </location>
</feature>
<dbReference type="STRING" id="58919.A0A316ZI25"/>
<dbReference type="GO" id="GO:0000139">
    <property type="term" value="C:Golgi membrane"/>
    <property type="evidence" value="ECO:0007669"/>
    <property type="project" value="UniProtKB-SubCell"/>
</dbReference>
<dbReference type="RefSeq" id="XP_025601706.1">
    <property type="nucleotide sequence ID" value="XM_025740025.1"/>
</dbReference>
<accession>A0A316ZI25</accession>
<gene>
    <name evidence="9" type="ORF">FA09DRAFT_292827</name>
</gene>
<evidence type="ECO:0000313" key="10">
    <source>
        <dbReference type="Proteomes" id="UP000245946"/>
    </source>
</evidence>
<dbReference type="Proteomes" id="UP000245946">
    <property type="component" value="Unassembled WGS sequence"/>
</dbReference>
<sequence length="504" mass="53539">MQRLAIPELHWGSAWRGGAAGDVLANVRAPPAPHADPLRTTRCADNGGRFTDARGNPRPVVQYGVMIDAGSTGSRVHVYKFNYCNAAPELESEVFEMIKGGLSSFNGRPSAAADSLRPLLVTALRAVPASLQKCTPISVKATAGLRLLGAQQAQDILAAVRHMLESEFPFPIADGRAGERKGVQIMEGRDEGVFAWITVNYLLNRIGAGGPADAPPKTAAVMDLGGASTQIVFEPTPGSGPMPPGAHVYTLNDFGGRSYTLYQNSYLGYGLMQARRSINALATFSHALSRPAAVHLGPARGNGLNGTSASKPRIPSPCFALGTSKAAQVVVPGLEGDVDVELVGSTGGFAACRRLVEVMMDKDASCAQMPCSFAGVYQPSLMQSFTDSPIVALSYFYDRLEPLGLNGTFSIQTLAKLAEDVCSPPETWAQRFPADKYPHALAELRDRPEYCLDLTFQHALLSLGYDLSPARSVTVAKKLAGSELGWCAGAQLMALDEEGLICRA</sequence>
<evidence type="ECO:0000313" key="9">
    <source>
        <dbReference type="EMBL" id="PWO01428.1"/>
    </source>
</evidence>
<dbReference type="EMBL" id="KZ819283">
    <property type="protein sequence ID" value="PWO01428.1"/>
    <property type="molecule type" value="Genomic_DNA"/>
</dbReference>
<keyword evidence="7" id="KW-0547">Nucleotide-binding</keyword>
<dbReference type="Pfam" id="PF01150">
    <property type="entry name" value="GDA1_CD39"/>
    <property type="match status" value="1"/>
</dbReference>
<keyword evidence="3 8" id="KW-0378">Hydrolase</keyword>
<feature type="binding site" evidence="7">
    <location>
        <begin position="226"/>
        <end position="230"/>
    </location>
    <ligand>
        <name>ATP</name>
        <dbReference type="ChEBI" id="CHEBI:30616"/>
    </ligand>
</feature>
<name>A0A316ZI25_9BASI</name>
<dbReference type="OrthoDB" id="6372431at2759"/>
<evidence type="ECO:0000256" key="7">
    <source>
        <dbReference type="PIRSR" id="PIRSR600407-2"/>
    </source>
</evidence>
<dbReference type="PANTHER" id="PTHR11782">
    <property type="entry name" value="ADENOSINE/GUANOSINE DIPHOSPHATASE"/>
    <property type="match status" value="1"/>
</dbReference>
<comment type="subcellular location">
    <subcellularLocation>
        <location evidence="1">Golgi apparatus membrane</location>
        <topology evidence="1">Single-pass type II membrane protein</topology>
    </subcellularLocation>
</comment>
<dbReference type="EC" id="3.6.1.42" evidence="5"/>
<dbReference type="GO" id="GO:0045134">
    <property type="term" value="F:UDP phosphatase activity"/>
    <property type="evidence" value="ECO:0007669"/>
    <property type="project" value="TreeGrafter"/>
</dbReference>
<keyword evidence="7" id="KW-0067">ATP-binding</keyword>
<evidence type="ECO:0000256" key="2">
    <source>
        <dbReference type="ARBA" id="ARBA00009283"/>
    </source>
</evidence>
<reference evidence="9 10" key="1">
    <citation type="journal article" date="2018" name="Mol. Biol. Evol.">
        <title>Broad Genomic Sampling Reveals a Smut Pathogenic Ancestry of the Fungal Clade Ustilaginomycotina.</title>
        <authorList>
            <person name="Kijpornyongpan T."/>
            <person name="Mondo S.J."/>
            <person name="Barry K."/>
            <person name="Sandor L."/>
            <person name="Lee J."/>
            <person name="Lipzen A."/>
            <person name="Pangilinan J."/>
            <person name="LaButti K."/>
            <person name="Hainaut M."/>
            <person name="Henrissat B."/>
            <person name="Grigoriev I.V."/>
            <person name="Spatafora J.W."/>
            <person name="Aime M.C."/>
        </authorList>
    </citation>
    <scope>NUCLEOTIDE SEQUENCE [LARGE SCALE GENOMIC DNA]</scope>
    <source>
        <strain evidence="9 10">MCA 4186</strain>
    </source>
</reference>
<organism evidence="9 10">
    <name type="scientific">Tilletiopsis washingtonensis</name>
    <dbReference type="NCBI Taxonomy" id="58919"/>
    <lineage>
        <taxon>Eukaryota</taxon>
        <taxon>Fungi</taxon>
        <taxon>Dikarya</taxon>
        <taxon>Basidiomycota</taxon>
        <taxon>Ustilaginomycotina</taxon>
        <taxon>Exobasidiomycetes</taxon>
        <taxon>Entylomatales</taxon>
        <taxon>Entylomatales incertae sedis</taxon>
        <taxon>Tilletiopsis</taxon>
    </lineage>
</organism>
<evidence type="ECO:0000256" key="6">
    <source>
        <dbReference type="PIRSR" id="PIRSR600407-1"/>
    </source>
</evidence>
<evidence type="ECO:0000256" key="1">
    <source>
        <dbReference type="ARBA" id="ARBA00004323"/>
    </source>
</evidence>
<protein>
    <recommendedName>
        <fullName evidence="5">guanosine-diphosphatase</fullName>
        <ecNumber evidence="5">3.6.1.42</ecNumber>
    </recommendedName>
</protein>
<dbReference type="PANTHER" id="PTHR11782:SF83">
    <property type="entry name" value="GUANOSINE-DIPHOSPHATASE"/>
    <property type="match status" value="1"/>
</dbReference>
<keyword evidence="10" id="KW-1185">Reference proteome</keyword>
<dbReference type="AlphaFoldDB" id="A0A316ZI25"/>
<evidence type="ECO:0000256" key="8">
    <source>
        <dbReference type="RuleBase" id="RU003833"/>
    </source>
</evidence>
<evidence type="ECO:0000256" key="5">
    <source>
        <dbReference type="ARBA" id="ARBA00038903"/>
    </source>
</evidence>
<dbReference type="GO" id="GO:0004382">
    <property type="term" value="F:GDP phosphatase activity"/>
    <property type="evidence" value="ECO:0007669"/>
    <property type="project" value="UniProtKB-EC"/>
</dbReference>
<proteinExistence type="inferred from homology"/>
<dbReference type="PROSITE" id="PS01238">
    <property type="entry name" value="GDA1_CD39_NTPASE"/>
    <property type="match status" value="1"/>
</dbReference>
<dbReference type="GO" id="GO:0017111">
    <property type="term" value="F:ribonucleoside triphosphate phosphatase activity"/>
    <property type="evidence" value="ECO:0007669"/>
    <property type="project" value="TreeGrafter"/>
</dbReference>